<dbReference type="InterPro" id="IPR039426">
    <property type="entry name" value="TonB-dep_rcpt-like"/>
</dbReference>
<evidence type="ECO:0000256" key="4">
    <source>
        <dbReference type="ARBA" id="ARBA00022692"/>
    </source>
</evidence>
<keyword evidence="10" id="KW-0732">Signal</keyword>
<dbReference type="NCBIfam" id="TIGR01782">
    <property type="entry name" value="TonB-Xanth-Caul"/>
    <property type="match status" value="1"/>
</dbReference>
<evidence type="ECO:0000256" key="2">
    <source>
        <dbReference type="ARBA" id="ARBA00022448"/>
    </source>
</evidence>
<dbReference type="Pfam" id="PF07715">
    <property type="entry name" value="Plug"/>
    <property type="match status" value="1"/>
</dbReference>
<sequence length="1034" mass="112175">MRLSKSFLLATAMAATLAQAPAVLAQTRAAPVVYDIPAQPLGEALMRLAKQSGRDILFDAGAMRSRVSRPVRGVRDFESALRTLLADTAIGYDLRADGAVVIRPAKSPARRRVAASSRRAPEARSSEAVEGTDLILVEGRRQETPQAREMASNTTVNMLSAEEIARRPDRNVTETLARLPGVNVMFSTVSQAGSQGNGSNYGGLDTAARGEGQFVSIRGLSGEYNVNLINGIDAAQGMPYSREVQLSLLPPIGIDNIVISKTSTADMQGDAIGGTIDFRMPTAFQSPGGHVSLYSDVRYEQRAADYGLKPWGYQGQLAISKTFGADDRFGVYLSGYYSLRHFANSQQTNGQFEYKIVDANKAVPAGVDPADNLQLLGFGMQMTRGETKRYGGVGSIDWNVSDAIHAFARATFARADTEQTIYQIGIQGGRSGFATAVPLGGTSGLARVVSNQQELHYWSQSNPSRDTLGTALLGFDAKIGRLTATPQAYYSWGANDFPNHFEVTFYNRGISPTGDDTDTNYQVFKTGVGIGYRDGYPMPIFTPGILTNVRNIANWRARNRGEVTDGKSNQHKHGFKLDLRYDAGTDWLEAIRFGAKYSDAQRFTSFRDIQTDAAVAAGATLGNSGLVDTTLSSVIPGVYNYALPLISPDRFWAAYSANGGFNVNWSPDDYNGNTVTGREQVASSYMAADLRLGSVEVTAGIRYEHVDVHNRFWISGNQGVDKTVKLSDGTTQSEHYGWSASDSSFDEVLPSLTAAWRPNGRSAYRAAIWTSYTRPPFIQLAGNTSTSVDADGNVSISRGNPNLKPIEALNFDASGNWTTPFGSSLSVAGYYKHLRNFIYNAGAGFSRYDDATGGRVTISQPQNGGSGHVVGMELNLRQNFAMLPGAFGGLALAANATFQHSRVDLKVAALDRDEHMQNAPRQLYNASLIYDKYGFIADLSYHYSSDYIAAYGLWGTSSFGSPMNSSALDQWVHARGQFDLSLAYSVTPQVQLRLAAQNLTNTRVYYDTIGRYSTVVPQNIDAGRSFLLSARLGF</sequence>
<keyword evidence="5 9" id="KW-0798">TonB box</keyword>
<dbReference type="InterPro" id="IPR036942">
    <property type="entry name" value="Beta-barrel_TonB_sf"/>
</dbReference>
<evidence type="ECO:0000313" key="13">
    <source>
        <dbReference type="EMBL" id="TGX49593.1"/>
    </source>
</evidence>
<gene>
    <name evidence="13" type="ORF">E5A73_18935</name>
</gene>
<accession>A0A4S1X1K6</accession>
<dbReference type="PROSITE" id="PS52016">
    <property type="entry name" value="TONB_DEPENDENT_REC_3"/>
    <property type="match status" value="1"/>
</dbReference>
<comment type="caution">
    <text evidence="13">The sequence shown here is derived from an EMBL/GenBank/DDBJ whole genome shotgun (WGS) entry which is preliminary data.</text>
</comment>
<dbReference type="InterPro" id="IPR012910">
    <property type="entry name" value="Plug_dom"/>
</dbReference>
<dbReference type="Gene3D" id="2.40.170.20">
    <property type="entry name" value="TonB-dependent receptor, beta-barrel domain"/>
    <property type="match status" value="1"/>
</dbReference>
<reference evidence="13 14" key="1">
    <citation type="submission" date="2019-04" db="EMBL/GenBank/DDBJ databases">
        <title>Sphingomonas psychrotolerans sp. nov., isolated from soil in the Tianshan Mountains, Xinjiang, China.</title>
        <authorList>
            <person name="Luo Y."/>
            <person name="Sheng H."/>
        </authorList>
    </citation>
    <scope>NUCLEOTIDE SEQUENCE [LARGE SCALE GENOMIC DNA]</scope>
    <source>
        <strain evidence="13 14">ZFGT-11</strain>
    </source>
</reference>
<organism evidence="13 14">
    <name type="scientific">Sphingomonas gei</name>
    <dbReference type="NCBI Taxonomy" id="1395960"/>
    <lineage>
        <taxon>Bacteria</taxon>
        <taxon>Pseudomonadati</taxon>
        <taxon>Pseudomonadota</taxon>
        <taxon>Alphaproteobacteria</taxon>
        <taxon>Sphingomonadales</taxon>
        <taxon>Sphingomonadaceae</taxon>
        <taxon>Sphingomonas</taxon>
    </lineage>
</organism>
<protein>
    <submittedName>
        <fullName evidence="13">TonB-dependent receptor</fullName>
    </submittedName>
</protein>
<dbReference type="AlphaFoldDB" id="A0A4S1X1K6"/>
<dbReference type="PANTHER" id="PTHR40980">
    <property type="entry name" value="PLUG DOMAIN-CONTAINING PROTEIN"/>
    <property type="match status" value="1"/>
</dbReference>
<dbReference type="InterPro" id="IPR000531">
    <property type="entry name" value="Beta-barrel_TonB"/>
</dbReference>
<dbReference type="EMBL" id="SRXT01000008">
    <property type="protein sequence ID" value="TGX49593.1"/>
    <property type="molecule type" value="Genomic_DNA"/>
</dbReference>
<dbReference type="OrthoDB" id="5476657at2"/>
<dbReference type="InterPro" id="IPR010104">
    <property type="entry name" value="TonB_rcpt_bac"/>
</dbReference>
<dbReference type="Gene3D" id="2.170.130.10">
    <property type="entry name" value="TonB-dependent receptor, plug domain"/>
    <property type="match status" value="1"/>
</dbReference>
<dbReference type="Gene3D" id="3.55.50.30">
    <property type="match status" value="1"/>
</dbReference>
<evidence type="ECO:0000256" key="3">
    <source>
        <dbReference type="ARBA" id="ARBA00022452"/>
    </source>
</evidence>
<comment type="similarity">
    <text evidence="8 9">Belongs to the TonB-dependent receptor family.</text>
</comment>
<feature type="domain" description="TonB-dependent receptor plug" evidence="12">
    <location>
        <begin position="151"/>
        <end position="275"/>
    </location>
</feature>
<evidence type="ECO:0000259" key="12">
    <source>
        <dbReference type="Pfam" id="PF07715"/>
    </source>
</evidence>
<feature type="domain" description="TonB-dependent receptor-like beta-barrel" evidence="11">
    <location>
        <begin position="514"/>
        <end position="999"/>
    </location>
</feature>
<keyword evidence="13" id="KW-0675">Receptor</keyword>
<feature type="signal peptide" evidence="10">
    <location>
        <begin position="1"/>
        <end position="25"/>
    </location>
</feature>
<keyword evidence="7 8" id="KW-0998">Cell outer membrane</keyword>
<evidence type="ECO:0000259" key="11">
    <source>
        <dbReference type="Pfam" id="PF00593"/>
    </source>
</evidence>
<name>A0A4S1X1K6_9SPHN</name>
<evidence type="ECO:0000256" key="10">
    <source>
        <dbReference type="SAM" id="SignalP"/>
    </source>
</evidence>
<dbReference type="InterPro" id="IPR037066">
    <property type="entry name" value="Plug_dom_sf"/>
</dbReference>
<dbReference type="SUPFAM" id="SSF56935">
    <property type="entry name" value="Porins"/>
    <property type="match status" value="1"/>
</dbReference>
<proteinExistence type="inferred from homology"/>
<keyword evidence="14" id="KW-1185">Reference proteome</keyword>
<dbReference type="PANTHER" id="PTHR40980:SF4">
    <property type="entry name" value="TONB-DEPENDENT RECEPTOR-LIKE BETA-BARREL DOMAIN-CONTAINING PROTEIN"/>
    <property type="match status" value="1"/>
</dbReference>
<keyword evidence="4 8" id="KW-0812">Transmembrane</keyword>
<evidence type="ECO:0000256" key="9">
    <source>
        <dbReference type="RuleBase" id="RU003357"/>
    </source>
</evidence>
<evidence type="ECO:0000256" key="5">
    <source>
        <dbReference type="ARBA" id="ARBA00023077"/>
    </source>
</evidence>
<evidence type="ECO:0000256" key="1">
    <source>
        <dbReference type="ARBA" id="ARBA00004571"/>
    </source>
</evidence>
<keyword evidence="3 8" id="KW-1134">Transmembrane beta strand</keyword>
<dbReference type="Proteomes" id="UP000306147">
    <property type="component" value="Unassembled WGS sequence"/>
</dbReference>
<keyword evidence="6 8" id="KW-0472">Membrane</keyword>
<dbReference type="Pfam" id="PF00593">
    <property type="entry name" value="TonB_dep_Rec_b-barrel"/>
    <property type="match status" value="1"/>
</dbReference>
<comment type="subcellular location">
    <subcellularLocation>
        <location evidence="1 8">Cell outer membrane</location>
        <topology evidence="1 8">Multi-pass membrane protein</topology>
    </subcellularLocation>
</comment>
<evidence type="ECO:0000313" key="14">
    <source>
        <dbReference type="Proteomes" id="UP000306147"/>
    </source>
</evidence>
<keyword evidence="2 8" id="KW-0813">Transport</keyword>
<evidence type="ECO:0000256" key="6">
    <source>
        <dbReference type="ARBA" id="ARBA00023136"/>
    </source>
</evidence>
<feature type="chain" id="PRO_5020411050" evidence="10">
    <location>
        <begin position="26"/>
        <end position="1034"/>
    </location>
</feature>
<dbReference type="GO" id="GO:0009279">
    <property type="term" value="C:cell outer membrane"/>
    <property type="evidence" value="ECO:0007669"/>
    <property type="project" value="UniProtKB-SubCell"/>
</dbReference>
<evidence type="ECO:0000256" key="8">
    <source>
        <dbReference type="PROSITE-ProRule" id="PRU01360"/>
    </source>
</evidence>
<evidence type="ECO:0000256" key="7">
    <source>
        <dbReference type="ARBA" id="ARBA00023237"/>
    </source>
</evidence>